<comment type="similarity">
    <text evidence="3">Belongs to the peptidase M50B family.</text>
</comment>
<dbReference type="OrthoDB" id="9782003at2"/>
<evidence type="ECO:0000256" key="12">
    <source>
        <dbReference type="SAM" id="Phobius"/>
    </source>
</evidence>
<keyword evidence="5 12" id="KW-0812">Transmembrane</keyword>
<accession>A0A5J5KWD4</accession>
<sequence length="450" mass="48368">MAAVTVLLYAVGVILAAVAFIVSIALHELGHLVPAKLFKVRVRQYMVGFGRTVFSWRRGETEYGLKAIPLGGYVAMVGMYPPHRGEAPRVDSTGLLQQAAAQTRSAEDLLAQPGDEERAFYRLPVYRRIIIMLGGPFMNFVIAVVCIAVLITGFGVQAPTTQVSSVNECVVQVRAGDADGPGPAQEGCGEADPEAPAHAAGLEPGDRIVSINGQDVDSWTQLTSIIREQGDREVPLEYERDGQRVSTTITPLLTERPQQDANGEPIVRNGQYVLEQVGFIGVSPRFDMVPQPVTEVPGAVGDALSSVAGVLWRLPVNVWNAAVSTVTDAPRDPEGPMSVVGVGRISGEVATTDRLDLREKAATLVGLIGSVNLALFAFNLLPLLPLDGGHIAGALWERIRRTLAKLTRRTDPGPFDPLKLLPLTYVVVGAFMVMTLVLVLADIVEPIRMF</sequence>
<evidence type="ECO:0000256" key="5">
    <source>
        <dbReference type="ARBA" id="ARBA00022692"/>
    </source>
</evidence>
<comment type="caution">
    <text evidence="14">The sequence shown here is derived from an EMBL/GenBank/DDBJ whole genome shotgun (WGS) entry which is preliminary data.</text>
</comment>
<keyword evidence="9" id="KW-0482">Metalloprotease</keyword>
<dbReference type="SMART" id="SM00228">
    <property type="entry name" value="PDZ"/>
    <property type="match status" value="1"/>
</dbReference>
<dbReference type="Pfam" id="PF02163">
    <property type="entry name" value="Peptidase_M50"/>
    <property type="match status" value="1"/>
</dbReference>
<evidence type="ECO:0000256" key="1">
    <source>
        <dbReference type="ARBA" id="ARBA00001947"/>
    </source>
</evidence>
<dbReference type="Proteomes" id="UP000325957">
    <property type="component" value="Unassembled WGS sequence"/>
</dbReference>
<feature type="transmembrane region" description="Helical" evidence="12">
    <location>
        <begin position="423"/>
        <end position="444"/>
    </location>
</feature>
<dbReference type="PANTHER" id="PTHR42837:SF2">
    <property type="entry name" value="MEMBRANE METALLOPROTEASE ARASP2, CHLOROPLASTIC-RELATED"/>
    <property type="match status" value="1"/>
</dbReference>
<evidence type="ECO:0000256" key="2">
    <source>
        <dbReference type="ARBA" id="ARBA00004141"/>
    </source>
</evidence>
<evidence type="ECO:0000313" key="15">
    <source>
        <dbReference type="Proteomes" id="UP000325957"/>
    </source>
</evidence>
<name>A0A5J5KWD4_9MICC</name>
<evidence type="ECO:0000256" key="7">
    <source>
        <dbReference type="ARBA" id="ARBA00022833"/>
    </source>
</evidence>
<dbReference type="Gene3D" id="2.30.42.10">
    <property type="match status" value="1"/>
</dbReference>
<keyword evidence="4 14" id="KW-0645">Protease</keyword>
<dbReference type="InterPro" id="IPR004387">
    <property type="entry name" value="Pept_M50_Zn"/>
</dbReference>
<keyword evidence="6" id="KW-0378">Hydrolase</keyword>
<dbReference type="PANTHER" id="PTHR42837">
    <property type="entry name" value="REGULATOR OF SIGMA-E PROTEASE RSEP"/>
    <property type="match status" value="1"/>
</dbReference>
<comment type="subcellular location">
    <subcellularLocation>
        <location evidence="2">Membrane</location>
        <topology evidence="2">Multi-pass membrane protein</topology>
    </subcellularLocation>
</comment>
<evidence type="ECO:0000256" key="10">
    <source>
        <dbReference type="ARBA" id="ARBA00023136"/>
    </source>
</evidence>
<dbReference type="InterPro" id="IPR008915">
    <property type="entry name" value="Peptidase_M50"/>
</dbReference>
<reference evidence="14 15" key="1">
    <citation type="submission" date="2019-05" db="EMBL/GenBank/DDBJ databases">
        <title>Kocuria coralli sp. nov., a novel actinobacterium isolated from coral reef seawater.</title>
        <authorList>
            <person name="Li J."/>
        </authorList>
    </citation>
    <scope>NUCLEOTIDE SEQUENCE [LARGE SCALE GENOMIC DNA]</scope>
    <source>
        <strain evidence="14 15">SCSIO 13007</strain>
    </source>
</reference>
<dbReference type="AlphaFoldDB" id="A0A5J5KWD4"/>
<organism evidence="14 15">
    <name type="scientific">Kocuria coralli</name>
    <dbReference type="NCBI Taxonomy" id="1461025"/>
    <lineage>
        <taxon>Bacteria</taxon>
        <taxon>Bacillati</taxon>
        <taxon>Actinomycetota</taxon>
        <taxon>Actinomycetes</taxon>
        <taxon>Micrococcales</taxon>
        <taxon>Micrococcaceae</taxon>
        <taxon>Kocuria</taxon>
    </lineage>
</organism>
<keyword evidence="7" id="KW-0862">Zinc</keyword>
<evidence type="ECO:0000313" key="14">
    <source>
        <dbReference type="EMBL" id="KAA9393580.1"/>
    </source>
</evidence>
<protein>
    <submittedName>
        <fullName evidence="14">Site-2 protease family protein</fullName>
    </submittedName>
</protein>
<dbReference type="SUPFAM" id="SSF50156">
    <property type="entry name" value="PDZ domain-like"/>
    <property type="match status" value="1"/>
</dbReference>
<feature type="transmembrane region" description="Helical" evidence="12">
    <location>
        <begin position="6"/>
        <end position="26"/>
    </location>
</feature>
<dbReference type="RefSeq" id="WP_158034422.1">
    <property type="nucleotide sequence ID" value="NZ_ML708622.1"/>
</dbReference>
<evidence type="ECO:0000256" key="6">
    <source>
        <dbReference type="ARBA" id="ARBA00022801"/>
    </source>
</evidence>
<dbReference type="GO" id="GO:0016020">
    <property type="term" value="C:membrane"/>
    <property type="evidence" value="ECO:0007669"/>
    <property type="project" value="UniProtKB-SubCell"/>
</dbReference>
<evidence type="ECO:0000256" key="9">
    <source>
        <dbReference type="ARBA" id="ARBA00023049"/>
    </source>
</evidence>
<evidence type="ECO:0000256" key="4">
    <source>
        <dbReference type="ARBA" id="ARBA00022670"/>
    </source>
</evidence>
<dbReference type="GO" id="GO:0006508">
    <property type="term" value="P:proteolysis"/>
    <property type="evidence" value="ECO:0007669"/>
    <property type="project" value="UniProtKB-KW"/>
</dbReference>
<dbReference type="CDD" id="cd06163">
    <property type="entry name" value="S2P-M50_PDZ_RseP-like"/>
    <property type="match status" value="1"/>
</dbReference>
<feature type="domain" description="PDZ" evidence="13">
    <location>
        <begin position="150"/>
        <end position="242"/>
    </location>
</feature>
<gene>
    <name evidence="14" type="ORF">FCK90_11345</name>
</gene>
<dbReference type="GO" id="GO:0004222">
    <property type="term" value="F:metalloendopeptidase activity"/>
    <property type="evidence" value="ECO:0007669"/>
    <property type="project" value="InterPro"/>
</dbReference>
<evidence type="ECO:0000256" key="3">
    <source>
        <dbReference type="ARBA" id="ARBA00007931"/>
    </source>
</evidence>
<keyword evidence="15" id="KW-1185">Reference proteome</keyword>
<evidence type="ECO:0000259" key="13">
    <source>
        <dbReference type="SMART" id="SM00228"/>
    </source>
</evidence>
<dbReference type="InterPro" id="IPR036034">
    <property type="entry name" value="PDZ_sf"/>
</dbReference>
<evidence type="ECO:0000256" key="8">
    <source>
        <dbReference type="ARBA" id="ARBA00022989"/>
    </source>
</evidence>
<evidence type="ECO:0000256" key="11">
    <source>
        <dbReference type="SAM" id="MobiDB-lite"/>
    </source>
</evidence>
<dbReference type="InterPro" id="IPR001478">
    <property type="entry name" value="PDZ"/>
</dbReference>
<dbReference type="EMBL" id="SZWF01000016">
    <property type="protein sequence ID" value="KAA9393580.1"/>
    <property type="molecule type" value="Genomic_DNA"/>
</dbReference>
<proteinExistence type="inferred from homology"/>
<dbReference type="Pfam" id="PF17820">
    <property type="entry name" value="PDZ_6"/>
    <property type="match status" value="1"/>
</dbReference>
<feature type="transmembrane region" description="Helical" evidence="12">
    <location>
        <begin position="361"/>
        <end position="381"/>
    </location>
</feature>
<dbReference type="InterPro" id="IPR041489">
    <property type="entry name" value="PDZ_6"/>
</dbReference>
<feature type="region of interest" description="Disordered" evidence="11">
    <location>
        <begin position="178"/>
        <end position="198"/>
    </location>
</feature>
<keyword evidence="8 12" id="KW-1133">Transmembrane helix</keyword>
<feature type="transmembrane region" description="Helical" evidence="12">
    <location>
        <begin position="129"/>
        <end position="151"/>
    </location>
</feature>
<dbReference type="CDD" id="cd23081">
    <property type="entry name" value="cpPDZ_EcRseP-like"/>
    <property type="match status" value="1"/>
</dbReference>
<comment type="cofactor">
    <cofactor evidence="1">
        <name>Zn(2+)</name>
        <dbReference type="ChEBI" id="CHEBI:29105"/>
    </cofactor>
</comment>
<keyword evidence="10 12" id="KW-0472">Membrane</keyword>